<dbReference type="GO" id="GO:0016758">
    <property type="term" value="F:hexosyltransferase activity"/>
    <property type="evidence" value="ECO:0007669"/>
    <property type="project" value="UniProtKB-ARBA"/>
</dbReference>
<name>A0A850Q7F3_9RHOB</name>
<gene>
    <name evidence="4" type="ORF">HJ536_20500</name>
</gene>
<dbReference type="CDD" id="cd00761">
    <property type="entry name" value="Glyco_tranf_GTA_type"/>
    <property type="match status" value="1"/>
</dbReference>
<keyword evidence="2 4" id="KW-0808">Transferase</keyword>
<dbReference type="Pfam" id="PF00535">
    <property type="entry name" value="Glycos_transf_2"/>
    <property type="match status" value="1"/>
</dbReference>
<comment type="caution">
    <text evidence="4">The sequence shown here is derived from an EMBL/GenBank/DDBJ whole genome shotgun (WGS) entry which is preliminary data.</text>
</comment>
<protein>
    <submittedName>
        <fullName evidence="4">Glycosyltransferase family 2 protein</fullName>
    </submittedName>
</protein>
<keyword evidence="1" id="KW-0328">Glycosyltransferase</keyword>
<dbReference type="PANTHER" id="PTHR22916">
    <property type="entry name" value="GLYCOSYLTRANSFERASE"/>
    <property type="match status" value="1"/>
</dbReference>
<feature type="domain" description="Glycosyltransferase 2-like" evidence="3">
    <location>
        <begin position="4"/>
        <end position="145"/>
    </location>
</feature>
<dbReference type="Gene3D" id="3.90.550.10">
    <property type="entry name" value="Spore Coat Polysaccharide Biosynthesis Protein SpsA, Chain A"/>
    <property type="match status" value="1"/>
</dbReference>
<evidence type="ECO:0000313" key="4">
    <source>
        <dbReference type="EMBL" id="NVO25737.1"/>
    </source>
</evidence>
<organism evidence="4 5">
    <name type="scientific">Donghicola mangrovi</name>
    <dbReference type="NCBI Taxonomy" id="2729614"/>
    <lineage>
        <taxon>Bacteria</taxon>
        <taxon>Pseudomonadati</taxon>
        <taxon>Pseudomonadota</taxon>
        <taxon>Alphaproteobacteria</taxon>
        <taxon>Rhodobacterales</taxon>
        <taxon>Roseobacteraceae</taxon>
        <taxon>Donghicola</taxon>
    </lineage>
</organism>
<dbReference type="Proteomes" id="UP000592216">
    <property type="component" value="Unassembled WGS sequence"/>
</dbReference>
<evidence type="ECO:0000259" key="3">
    <source>
        <dbReference type="Pfam" id="PF00535"/>
    </source>
</evidence>
<dbReference type="InterPro" id="IPR001173">
    <property type="entry name" value="Glyco_trans_2-like"/>
</dbReference>
<dbReference type="AlphaFoldDB" id="A0A850Q7F3"/>
<accession>A0A850Q7F3</accession>
<dbReference type="SUPFAM" id="SSF53448">
    <property type="entry name" value="Nucleotide-diphospho-sugar transferases"/>
    <property type="match status" value="1"/>
</dbReference>
<dbReference type="PANTHER" id="PTHR22916:SF51">
    <property type="entry name" value="GLYCOSYLTRANSFERASE EPSH-RELATED"/>
    <property type="match status" value="1"/>
</dbReference>
<dbReference type="EMBL" id="JABCJE010000027">
    <property type="protein sequence ID" value="NVO25737.1"/>
    <property type="molecule type" value="Genomic_DNA"/>
</dbReference>
<reference evidence="4 5" key="1">
    <citation type="submission" date="2020-04" db="EMBL/GenBank/DDBJ databases">
        <title>Donghicola sp., a member of the Rhodobacteraceae family isolated from mangrove forest in Thailand.</title>
        <authorList>
            <person name="Charoenyingcharoen P."/>
            <person name="Yukphan P."/>
        </authorList>
    </citation>
    <scope>NUCLEOTIDE SEQUENCE [LARGE SCALE GENOMIC DNA]</scope>
    <source>
        <strain evidence="4 5">B5-SW-15</strain>
    </source>
</reference>
<evidence type="ECO:0000313" key="5">
    <source>
        <dbReference type="Proteomes" id="UP000592216"/>
    </source>
</evidence>
<dbReference type="InterPro" id="IPR029044">
    <property type="entry name" value="Nucleotide-diphossugar_trans"/>
</dbReference>
<sequence>MKTSFIVTTYNVLPYLDRCFKSLAESMEPEDRVIIVDDGSTDGSAEQLDDILNQSGFGPDVERKVVLLGTNTIGGVGIAGNVGLYEALSDPACETVFFVDGDDWMEPAGFRACRRVFEQGRPDILIGGYTEYNELENTFRQPADTHLWPSAKLVTPSDLEAARNLALRMIAVPWRKFYRADFLRKHALRYPEGDFFFEDNPFHWSVCRKAQSIHFCEAVLCAHRFNRPGQTMTSTGFELSAFFTHYETICAGIRADHPAGNRNLEVLALTWLLDNMSWHIERLQVTAHWPYAAKAVQSLKAPNDQVWDATLEKFSRVPIGPMAAELRKGNISGVTAYWAQIAQIAALEARLSIFEEQMAAASEGISALSEIKAFEAIQTLHFGDSG</sequence>
<evidence type="ECO:0000256" key="1">
    <source>
        <dbReference type="ARBA" id="ARBA00022676"/>
    </source>
</evidence>
<dbReference type="RefSeq" id="WP_177159249.1">
    <property type="nucleotide sequence ID" value="NZ_JABCJE010000027.1"/>
</dbReference>
<proteinExistence type="predicted"/>
<evidence type="ECO:0000256" key="2">
    <source>
        <dbReference type="ARBA" id="ARBA00022679"/>
    </source>
</evidence>